<sequence>MDRQTGATEHAPDGYQLTIRCSPSSPPPPPPPQVLAVGSSPPWPKTKMGSSSGDFFLASSGATAGARTAAATKPLTMFYNGGVAVFHLPQDKAEDLLKMAAGEGGEDCRPSPRRPNHGEELLSKMRQEMPIASKRSLQRFFQKRKERLYRP</sequence>
<dbReference type="GO" id="GO:0005634">
    <property type="term" value="C:nucleus"/>
    <property type="evidence" value="ECO:0007669"/>
    <property type="project" value="UniProtKB-SubCell"/>
</dbReference>
<keyword evidence="3" id="KW-0832">Ubl conjugation</keyword>
<dbReference type="InterPro" id="IPR018467">
    <property type="entry name" value="CCT_CS"/>
</dbReference>
<dbReference type="EMBL" id="CM008050">
    <property type="protein sequence ID" value="PAN26734.1"/>
    <property type="molecule type" value="Genomic_DNA"/>
</dbReference>
<proteinExistence type="inferred from homology"/>
<feature type="compositionally biased region" description="Basic and acidic residues" evidence="5">
    <location>
        <begin position="106"/>
        <end position="127"/>
    </location>
</feature>
<dbReference type="Proteomes" id="UP000243499">
    <property type="component" value="Chromosome 5"/>
</dbReference>
<evidence type="ECO:0000256" key="4">
    <source>
        <dbReference type="RuleBase" id="RU369065"/>
    </source>
</evidence>
<dbReference type="PANTHER" id="PTHR33077:SF157">
    <property type="entry name" value="PROTEIN TIFY"/>
    <property type="match status" value="1"/>
</dbReference>
<accession>A0A2T8IIS9</accession>
<dbReference type="Gramene" id="PAN26734">
    <property type="protein sequence ID" value="PAN26734"/>
    <property type="gene ID" value="PAHAL_5G034600"/>
</dbReference>
<dbReference type="Gramene" id="PVH37575">
    <property type="protein sequence ID" value="PVH37575"/>
    <property type="gene ID" value="PAHAL_5G034600"/>
</dbReference>
<feature type="region of interest" description="Disordered" evidence="5">
    <location>
        <begin position="1"/>
        <end position="55"/>
    </location>
</feature>
<dbReference type="Pfam" id="PF09425">
    <property type="entry name" value="Jas_motif"/>
    <property type="match status" value="1"/>
</dbReference>
<dbReference type="PANTHER" id="PTHR33077">
    <property type="entry name" value="PROTEIN TIFY 4A-RELATED-RELATED"/>
    <property type="match status" value="1"/>
</dbReference>
<evidence type="ECO:0000256" key="1">
    <source>
        <dbReference type="ARBA" id="ARBA00008614"/>
    </source>
</evidence>
<evidence type="ECO:0000256" key="2">
    <source>
        <dbReference type="ARBA" id="ARBA00022819"/>
    </source>
</evidence>
<dbReference type="InterPro" id="IPR010399">
    <property type="entry name" value="Tify_dom"/>
</dbReference>
<organism evidence="7">
    <name type="scientific">Panicum hallii</name>
    <dbReference type="NCBI Taxonomy" id="206008"/>
    <lineage>
        <taxon>Eukaryota</taxon>
        <taxon>Viridiplantae</taxon>
        <taxon>Streptophyta</taxon>
        <taxon>Embryophyta</taxon>
        <taxon>Tracheophyta</taxon>
        <taxon>Spermatophyta</taxon>
        <taxon>Magnoliopsida</taxon>
        <taxon>Liliopsida</taxon>
        <taxon>Poales</taxon>
        <taxon>Poaceae</taxon>
        <taxon>PACMAD clade</taxon>
        <taxon>Panicoideae</taxon>
        <taxon>Panicodae</taxon>
        <taxon>Paniceae</taxon>
        <taxon>Panicinae</taxon>
        <taxon>Panicum</taxon>
        <taxon>Panicum sect. Panicum</taxon>
    </lineage>
</organism>
<comment type="domain">
    <text evidence="4">The jas domain is required for interaction with COI1.</text>
</comment>
<evidence type="ECO:0000256" key="5">
    <source>
        <dbReference type="SAM" id="MobiDB-lite"/>
    </source>
</evidence>
<comment type="function">
    <text evidence="4">Repressor of jasmonate responses.</text>
</comment>
<name>A0A2T8IIS9_9POAL</name>
<dbReference type="InterPro" id="IPR040390">
    <property type="entry name" value="TIFY/JAZ"/>
</dbReference>
<protein>
    <recommendedName>
        <fullName evidence="4">Protein TIFY</fullName>
    </recommendedName>
    <alternativeName>
        <fullName evidence="4">Jasmonate ZIM domain-containing protein</fullName>
    </alternativeName>
</protein>
<dbReference type="GO" id="GO:2000022">
    <property type="term" value="P:regulation of jasmonic acid mediated signaling pathway"/>
    <property type="evidence" value="ECO:0007669"/>
    <property type="project" value="UniProtKB-UniRule"/>
</dbReference>
<dbReference type="EMBL" id="CM008050">
    <property type="protein sequence ID" value="PVH37575.1"/>
    <property type="molecule type" value="Genomic_DNA"/>
</dbReference>
<comment type="similarity">
    <text evidence="1 4">Belongs to the TIFY/JAZ family.</text>
</comment>
<comment type="subcellular location">
    <subcellularLocation>
        <location evidence="4">Nucleus</location>
    </subcellularLocation>
</comment>
<dbReference type="Pfam" id="PF06200">
    <property type="entry name" value="tify"/>
    <property type="match status" value="1"/>
</dbReference>
<evidence type="ECO:0000256" key="3">
    <source>
        <dbReference type="ARBA" id="ARBA00022843"/>
    </source>
</evidence>
<keyword evidence="2 4" id="KW-1184">Jasmonic acid signaling pathway</keyword>
<feature type="domain" description="Tify" evidence="6">
    <location>
        <begin position="68"/>
        <end position="102"/>
    </location>
</feature>
<feature type="compositionally biased region" description="Pro residues" evidence="5">
    <location>
        <begin position="24"/>
        <end position="33"/>
    </location>
</feature>
<keyword evidence="4" id="KW-0539">Nucleus</keyword>
<dbReference type="SMART" id="SM00979">
    <property type="entry name" value="TIFY"/>
    <property type="match status" value="1"/>
</dbReference>
<reference evidence="7" key="1">
    <citation type="submission" date="2018-04" db="EMBL/GenBank/DDBJ databases">
        <title>WGS assembly of Panicum hallii.</title>
        <authorList>
            <person name="Lovell J."/>
            <person name="Jenkins J."/>
            <person name="Lowry D."/>
            <person name="Mamidi S."/>
            <person name="Sreedasyam A."/>
            <person name="Weng X."/>
            <person name="Barry K."/>
            <person name="Bonette J."/>
            <person name="Campitelli B."/>
            <person name="Daum C."/>
            <person name="Gordon S."/>
            <person name="Gould B."/>
            <person name="Lipzen A."/>
            <person name="Macqueen A."/>
            <person name="Palacio-Mejia J."/>
            <person name="Plott C."/>
            <person name="Shakirov E."/>
            <person name="Shu S."/>
            <person name="Yoshinaga Y."/>
            <person name="Zane M."/>
            <person name="Rokhsar D."/>
            <person name="Grimwood J."/>
            <person name="Schmutz J."/>
            <person name="Juenger T."/>
        </authorList>
    </citation>
    <scope>NUCLEOTIDE SEQUENCE [LARGE SCALE GENOMIC DNA]</scope>
    <source>
        <strain evidence="7">FIL2</strain>
    </source>
</reference>
<evidence type="ECO:0000259" key="6">
    <source>
        <dbReference type="PROSITE" id="PS51320"/>
    </source>
</evidence>
<dbReference type="GO" id="GO:0031347">
    <property type="term" value="P:regulation of defense response"/>
    <property type="evidence" value="ECO:0007669"/>
    <property type="project" value="UniProtKB-UniRule"/>
</dbReference>
<dbReference type="GO" id="GO:0009611">
    <property type="term" value="P:response to wounding"/>
    <property type="evidence" value="ECO:0007669"/>
    <property type="project" value="UniProtKB-UniRule"/>
</dbReference>
<feature type="region of interest" description="Disordered" evidence="5">
    <location>
        <begin position="102"/>
        <end position="137"/>
    </location>
</feature>
<dbReference type="PROSITE" id="PS51320">
    <property type="entry name" value="TIFY"/>
    <property type="match status" value="1"/>
</dbReference>
<gene>
    <name evidence="7" type="ORF">PAHAL_5G034600</name>
</gene>
<evidence type="ECO:0000313" key="7">
    <source>
        <dbReference type="EMBL" id="PVH37575.1"/>
    </source>
</evidence>
<dbReference type="AlphaFoldDB" id="A0A2T8IIS9"/>